<evidence type="ECO:0000313" key="10">
    <source>
        <dbReference type="EMBL" id="MET3527149.1"/>
    </source>
</evidence>
<dbReference type="InterPro" id="IPR011527">
    <property type="entry name" value="ABC1_TM_dom"/>
</dbReference>
<feature type="domain" description="ABC transmembrane type-1" evidence="9">
    <location>
        <begin position="29"/>
        <end position="304"/>
    </location>
</feature>
<protein>
    <submittedName>
        <fullName evidence="10">PrtD family type I secretion system ABC transporter</fullName>
    </submittedName>
</protein>
<dbReference type="PANTHER" id="PTHR43394:SF1">
    <property type="entry name" value="ATP-BINDING CASSETTE SUB-FAMILY B MEMBER 10, MITOCHONDRIAL"/>
    <property type="match status" value="1"/>
</dbReference>
<dbReference type="Pfam" id="PF00664">
    <property type="entry name" value="ABC_membrane"/>
    <property type="match status" value="1"/>
</dbReference>
<evidence type="ECO:0000256" key="1">
    <source>
        <dbReference type="ARBA" id="ARBA00004651"/>
    </source>
</evidence>
<dbReference type="Gene3D" id="3.40.50.300">
    <property type="entry name" value="P-loop containing nucleotide triphosphate hydrolases"/>
    <property type="match status" value="1"/>
</dbReference>
<dbReference type="PANTHER" id="PTHR43394">
    <property type="entry name" value="ATP-DEPENDENT PERMEASE MDL1, MITOCHONDRIAL"/>
    <property type="match status" value="1"/>
</dbReference>
<dbReference type="InterPro" id="IPR036640">
    <property type="entry name" value="ABC1_TM_sf"/>
</dbReference>
<dbReference type="InterPro" id="IPR039421">
    <property type="entry name" value="Type_1_exporter"/>
</dbReference>
<evidence type="ECO:0000259" key="8">
    <source>
        <dbReference type="PROSITE" id="PS50893"/>
    </source>
</evidence>
<evidence type="ECO:0000256" key="6">
    <source>
        <dbReference type="ARBA" id="ARBA00023136"/>
    </source>
</evidence>
<name>A0ABV2EJD2_9CAUL</name>
<dbReference type="SUPFAM" id="SSF52540">
    <property type="entry name" value="P-loop containing nucleoside triphosphate hydrolases"/>
    <property type="match status" value="1"/>
</dbReference>
<evidence type="ECO:0000256" key="3">
    <source>
        <dbReference type="ARBA" id="ARBA00022741"/>
    </source>
</evidence>
<dbReference type="RefSeq" id="WP_354297657.1">
    <property type="nucleotide sequence ID" value="NZ_JBEPLU010000001.1"/>
</dbReference>
<evidence type="ECO:0000256" key="4">
    <source>
        <dbReference type="ARBA" id="ARBA00022840"/>
    </source>
</evidence>
<evidence type="ECO:0000256" key="5">
    <source>
        <dbReference type="ARBA" id="ARBA00022989"/>
    </source>
</evidence>
<dbReference type="InterPro" id="IPR010128">
    <property type="entry name" value="ATPase_T1SS_PrtD-like"/>
</dbReference>
<dbReference type="InterPro" id="IPR027417">
    <property type="entry name" value="P-loop_NTPase"/>
</dbReference>
<keyword evidence="6 7" id="KW-0472">Membrane</keyword>
<comment type="subcellular location">
    <subcellularLocation>
        <location evidence="1">Cell membrane</location>
        <topology evidence="1">Multi-pass membrane protein</topology>
    </subcellularLocation>
</comment>
<dbReference type="SUPFAM" id="SSF90123">
    <property type="entry name" value="ABC transporter transmembrane region"/>
    <property type="match status" value="1"/>
</dbReference>
<dbReference type="Pfam" id="PF00005">
    <property type="entry name" value="ABC_tran"/>
    <property type="match status" value="1"/>
</dbReference>
<feature type="domain" description="ABC transporter" evidence="8">
    <location>
        <begin position="335"/>
        <end position="571"/>
    </location>
</feature>
<dbReference type="PROSITE" id="PS50893">
    <property type="entry name" value="ABC_TRANSPORTER_2"/>
    <property type="match status" value="1"/>
</dbReference>
<keyword evidence="3" id="KW-0547">Nucleotide-binding</keyword>
<reference evidence="10 11" key="1">
    <citation type="submission" date="2024-06" db="EMBL/GenBank/DDBJ databases">
        <title>Genomic Encyclopedia of Type Strains, Phase IV (KMG-IV): sequencing the most valuable type-strain genomes for metagenomic binning, comparative biology and taxonomic classification.</title>
        <authorList>
            <person name="Goeker M."/>
        </authorList>
    </citation>
    <scope>NUCLEOTIDE SEQUENCE [LARGE SCALE GENOMIC DNA]</scope>
    <source>
        <strain evidence="10 11">DSM 17809</strain>
    </source>
</reference>
<dbReference type="EMBL" id="JBEPLU010000001">
    <property type="protein sequence ID" value="MET3527149.1"/>
    <property type="molecule type" value="Genomic_DNA"/>
</dbReference>
<dbReference type="PROSITE" id="PS00211">
    <property type="entry name" value="ABC_TRANSPORTER_1"/>
    <property type="match status" value="1"/>
</dbReference>
<feature type="transmembrane region" description="Helical" evidence="7">
    <location>
        <begin position="26"/>
        <end position="46"/>
    </location>
</feature>
<keyword evidence="2 7" id="KW-0812">Transmembrane</keyword>
<feature type="transmembrane region" description="Helical" evidence="7">
    <location>
        <begin position="251"/>
        <end position="269"/>
    </location>
</feature>
<feature type="transmembrane region" description="Helical" evidence="7">
    <location>
        <begin position="58"/>
        <end position="80"/>
    </location>
</feature>
<dbReference type="CDD" id="cd03246">
    <property type="entry name" value="ABCC_Protease_Secretion"/>
    <property type="match status" value="1"/>
</dbReference>
<proteinExistence type="predicted"/>
<evidence type="ECO:0000313" key="11">
    <source>
        <dbReference type="Proteomes" id="UP001549110"/>
    </source>
</evidence>
<sequence>MKIFNPLADLPDNPLTRAIKEGYTPLAYAGLFSLVSNLLYMALPIFTFQIYGRVMSSYSVPTLLVLTFMVLLAFVISGLVDDFRAKVLINYGLVMDQRVSGRVFSALFDTVIRSNPSARSQALRDLDAFRQMLTGQTFGVVFDLPWMPVFMIVLFIIDPIIGLVTLLGAGLLFLVALIQDRATRPALKEANDAALRSYGFTDAALRNGEVVRAMGMVEPLGARWAGFRAITMERSAAASERASVLSNVSKFTRQAIQVLIIAIGAYLVVKGKIHSGLLFANMILAARALQPIERLVGSWDGLTNGYRAFERLNALFADYKPSKPATSLPKPLGQLSVEGVNFAPVGATRFVLQGLSFKIEPGEMLGVIGPSGAGKSSLARLMVGIWQPNTGHVRLDGADVYSWDRTEFGKHVGYLPQDTELFTGTIRDNIARFRPDVDDEQVVRAAQVAGVHQLILRLPNGYDTDLGETGHVLSAGQRQRVGLARALLGQPRLIVLDEPNAALDAEGEEALVKALDALKAGGSTIVIVSHKPSVFRSADKMLMLRDGRIEMFGPRDQVMARVVQPAAPRVIEAGR</sequence>
<evidence type="ECO:0000256" key="2">
    <source>
        <dbReference type="ARBA" id="ARBA00022692"/>
    </source>
</evidence>
<dbReference type="InterPro" id="IPR003593">
    <property type="entry name" value="AAA+_ATPase"/>
</dbReference>
<dbReference type="Proteomes" id="UP001549110">
    <property type="component" value="Unassembled WGS sequence"/>
</dbReference>
<feature type="transmembrane region" description="Helical" evidence="7">
    <location>
        <begin position="149"/>
        <end position="178"/>
    </location>
</feature>
<dbReference type="Gene3D" id="1.20.1560.10">
    <property type="entry name" value="ABC transporter type 1, transmembrane domain"/>
    <property type="match status" value="1"/>
</dbReference>
<keyword evidence="5 7" id="KW-1133">Transmembrane helix</keyword>
<keyword evidence="11" id="KW-1185">Reference proteome</keyword>
<keyword evidence="4" id="KW-0067">ATP-binding</keyword>
<dbReference type="NCBIfam" id="TIGR01842">
    <property type="entry name" value="type_I_sec_PrtD"/>
    <property type="match status" value="1"/>
</dbReference>
<evidence type="ECO:0000259" key="9">
    <source>
        <dbReference type="PROSITE" id="PS50929"/>
    </source>
</evidence>
<gene>
    <name evidence="10" type="ORF">ABID41_002244</name>
</gene>
<dbReference type="InterPro" id="IPR017871">
    <property type="entry name" value="ABC_transporter-like_CS"/>
</dbReference>
<comment type="caution">
    <text evidence="10">The sequence shown here is derived from an EMBL/GenBank/DDBJ whole genome shotgun (WGS) entry which is preliminary data.</text>
</comment>
<dbReference type="SMART" id="SM00382">
    <property type="entry name" value="AAA"/>
    <property type="match status" value="1"/>
</dbReference>
<organism evidence="10 11">
    <name type="scientific">Phenylobacterium koreense</name>
    <dbReference type="NCBI Taxonomy" id="266125"/>
    <lineage>
        <taxon>Bacteria</taxon>
        <taxon>Pseudomonadati</taxon>
        <taxon>Pseudomonadota</taxon>
        <taxon>Alphaproteobacteria</taxon>
        <taxon>Caulobacterales</taxon>
        <taxon>Caulobacteraceae</taxon>
        <taxon>Phenylobacterium</taxon>
    </lineage>
</organism>
<evidence type="ECO:0000256" key="7">
    <source>
        <dbReference type="SAM" id="Phobius"/>
    </source>
</evidence>
<dbReference type="PROSITE" id="PS50929">
    <property type="entry name" value="ABC_TM1F"/>
    <property type="match status" value="1"/>
</dbReference>
<accession>A0ABV2EJD2</accession>
<dbReference type="InterPro" id="IPR003439">
    <property type="entry name" value="ABC_transporter-like_ATP-bd"/>
</dbReference>